<keyword evidence="7" id="KW-1185">Reference proteome</keyword>
<comment type="subcellular location">
    <subcellularLocation>
        <location evidence="1">Secreted</location>
        <location evidence="1">Cell wall</location>
    </subcellularLocation>
</comment>
<evidence type="ECO:0000313" key="7">
    <source>
        <dbReference type="Proteomes" id="UP000723463"/>
    </source>
</evidence>
<dbReference type="GO" id="GO:0031505">
    <property type="term" value="P:fungal-type cell wall organization"/>
    <property type="evidence" value="ECO:0007669"/>
    <property type="project" value="TreeGrafter"/>
</dbReference>
<dbReference type="EMBL" id="JAAAXW010000095">
    <property type="protein sequence ID" value="KAF9544244.1"/>
    <property type="molecule type" value="Genomic_DNA"/>
</dbReference>
<dbReference type="GO" id="GO:0009277">
    <property type="term" value="C:fungal-type cell wall"/>
    <property type="evidence" value="ECO:0007669"/>
    <property type="project" value="TreeGrafter"/>
</dbReference>
<evidence type="ECO:0000256" key="4">
    <source>
        <dbReference type="ARBA" id="ARBA00022729"/>
    </source>
</evidence>
<dbReference type="PANTHER" id="PTHR31018:SF3">
    <property type="entry name" value="RECEPTOR PROTEIN-TYROSINE KINASE"/>
    <property type="match status" value="1"/>
</dbReference>
<organism evidence="6 7">
    <name type="scientific">Mortierella hygrophila</name>
    <dbReference type="NCBI Taxonomy" id="979708"/>
    <lineage>
        <taxon>Eukaryota</taxon>
        <taxon>Fungi</taxon>
        <taxon>Fungi incertae sedis</taxon>
        <taxon>Mucoromycota</taxon>
        <taxon>Mortierellomycotina</taxon>
        <taxon>Mortierellomycetes</taxon>
        <taxon>Mortierellales</taxon>
        <taxon>Mortierellaceae</taxon>
        <taxon>Mortierella</taxon>
    </lineage>
</organism>
<dbReference type="SUPFAM" id="SSF52058">
    <property type="entry name" value="L domain-like"/>
    <property type="match status" value="2"/>
</dbReference>
<keyword evidence="4" id="KW-0732">Signal</keyword>
<dbReference type="PANTHER" id="PTHR31018">
    <property type="entry name" value="SPORULATION-SPECIFIC PROTEIN-RELATED"/>
    <property type="match status" value="1"/>
</dbReference>
<proteinExistence type="predicted"/>
<evidence type="ECO:0000256" key="5">
    <source>
        <dbReference type="ARBA" id="ARBA00023180"/>
    </source>
</evidence>
<dbReference type="InterPro" id="IPR036941">
    <property type="entry name" value="Rcpt_L-dom_sf"/>
</dbReference>
<gene>
    <name evidence="6" type="ORF">EC957_012290</name>
</gene>
<dbReference type="Gene3D" id="3.80.20.20">
    <property type="entry name" value="Receptor L-domain"/>
    <property type="match status" value="1"/>
</dbReference>
<evidence type="ECO:0000256" key="3">
    <source>
        <dbReference type="ARBA" id="ARBA00022525"/>
    </source>
</evidence>
<dbReference type="AlphaFoldDB" id="A0A9P6F8B5"/>
<evidence type="ECO:0000256" key="2">
    <source>
        <dbReference type="ARBA" id="ARBA00022512"/>
    </source>
</evidence>
<comment type="caution">
    <text evidence="6">The sequence shown here is derived from an EMBL/GenBank/DDBJ whole genome shotgun (WGS) entry which is preliminary data.</text>
</comment>
<accession>A0A9P6F8B5</accession>
<dbReference type="Proteomes" id="UP000723463">
    <property type="component" value="Unassembled WGS sequence"/>
</dbReference>
<dbReference type="InterPro" id="IPR051648">
    <property type="entry name" value="CWI-Assembly_Regulator"/>
</dbReference>
<keyword evidence="3" id="KW-0964">Secreted</keyword>
<evidence type="ECO:0000256" key="1">
    <source>
        <dbReference type="ARBA" id="ARBA00004191"/>
    </source>
</evidence>
<keyword evidence="5" id="KW-0325">Glycoprotein</keyword>
<dbReference type="GO" id="GO:0005886">
    <property type="term" value="C:plasma membrane"/>
    <property type="evidence" value="ECO:0007669"/>
    <property type="project" value="TreeGrafter"/>
</dbReference>
<keyword evidence="2" id="KW-0134">Cell wall</keyword>
<protein>
    <submittedName>
        <fullName evidence="6">Uncharacterized protein</fullName>
    </submittedName>
</protein>
<name>A0A9P6F8B5_9FUNG</name>
<sequence length="409" mass="42199">MPASRSRSTWYILSATHPGVGAALVPDTDEACGHQIAASSEADIAALAGCSTFSGSLTVLGLSAINSIALPALQSLTGTIKIASNPHLTSLSLDNLQSSTGTITLYNNTLLSVVNVPQLKTLNALEIVTAPSLRQLSLANVQSINSFKVEDTGLDNSGIVPWSSFQKATDIGISNNKFLKAIDIPGLNAISGKLIIAANGLLEGKGEGASLHLSNLTTVSNCTLRHLTDLQLPSLTSVSSSLSFDETNLQLIQAPHLKTVGQTLSIVSNNNLSNISFSELTSIGGALLIANNTLLTSVNGFGQLKDISGVLNMRGDFSNVSFPEVSSVQGGMSVLSSSKDFDCSTLSKVKASARGKTICQAQVKSAKPTNSNGGDDDALLNSSNVLKATTQGAVWAAVALLSGLASYAI</sequence>
<evidence type="ECO:0000313" key="6">
    <source>
        <dbReference type="EMBL" id="KAF9544244.1"/>
    </source>
</evidence>
<dbReference type="GO" id="GO:0009986">
    <property type="term" value="C:cell surface"/>
    <property type="evidence" value="ECO:0007669"/>
    <property type="project" value="TreeGrafter"/>
</dbReference>
<reference evidence="6" key="1">
    <citation type="journal article" date="2020" name="Fungal Divers.">
        <title>Resolving the Mortierellaceae phylogeny through synthesis of multi-gene phylogenetics and phylogenomics.</title>
        <authorList>
            <person name="Vandepol N."/>
            <person name="Liber J."/>
            <person name="Desiro A."/>
            <person name="Na H."/>
            <person name="Kennedy M."/>
            <person name="Barry K."/>
            <person name="Grigoriev I.V."/>
            <person name="Miller A.N."/>
            <person name="O'Donnell K."/>
            <person name="Stajich J.E."/>
            <person name="Bonito G."/>
        </authorList>
    </citation>
    <scope>NUCLEOTIDE SEQUENCE</scope>
    <source>
        <strain evidence="6">NRRL 2591</strain>
    </source>
</reference>